<dbReference type="Pfam" id="PF00999">
    <property type="entry name" value="Na_H_Exchanger"/>
    <property type="match status" value="1"/>
</dbReference>
<keyword evidence="5" id="KW-0630">Potassium</keyword>
<evidence type="ECO:0000313" key="13">
    <source>
        <dbReference type="EMBL" id="KIO45752.1"/>
    </source>
</evidence>
<evidence type="ECO:0000256" key="4">
    <source>
        <dbReference type="ARBA" id="ARBA00022475"/>
    </source>
</evidence>
<dbReference type="SUPFAM" id="SSF116726">
    <property type="entry name" value="TrkA C-terminal domain-like"/>
    <property type="match status" value="1"/>
</dbReference>
<dbReference type="Proteomes" id="UP000031937">
    <property type="component" value="Unassembled WGS sequence"/>
</dbReference>
<feature type="transmembrane region" description="Helical" evidence="10">
    <location>
        <begin position="302"/>
        <end position="329"/>
    </location>
</feature>
<sequence length="500" mass="54592">MILNAGNILLIGSILLFTSIIAGKAGFKFGVPALLLFLGVGMLFGNDGLGIQFNNPEIAQFIGVIALSIILFSGGMDTKMSEIKPVVGQGIVLATFGVMITALITGYFIYQITGLTNDFISLTFTESLLLAAVMSSTDSASVFSILRSKRQGLKENLRPLLELESGSNDPMAYMLTILLIQVIQSGESSISGTVLQFIMQMSIGAVSGYLLGHLARFTINKININQSLYSVLLLAFVFFIFSFTDLLKGNGYLAVYIAGLMVGNHKMVHKKSLMTFFDGFTWLFQIVMFLTLGLLVNPADLIPIAGLGILVGIFMIIVARPLTVFLCLLPFRKMSTKSRVYVSWVGLRGAVPIIFATYPLIANIQHASLIFNVVFFITILSLVIQGTTVSYMAKFLGLSTPEPEQAAFNLELPEDIKTAMSEIEVTPSMLAKGELLMDLVLPDNTLIVMVKRVEGSFCVPKGKTKLHEGDKLLVITDNDEELKKTYESLGIENYSMQKNS</sequence>
<dbReference type="RefSeq" id="WP_041503792.1">
    <property type="nucleotide sequence ID" value="NZ_JPIT01000031.1"/>
</dbReference>
<comment type="caution">
    <text evidence="13">The sequence shown here is derived from an EMBL/GenBank/DDBJ whole genome shotgun (WGS) entry which is preliminary data.</text>
</comment>
<feature type="transmembrane region" description="Helical" evidence="10">
    <location>
        <begin position="275"/>
        <end position="296"/>
    </location>
</feature>
<dbReference type="GO" id="GO:1902600">
    <property type="term" value="P:proton transmembrane transport"/>
    <property type="evidence" value="ECO:0007669"/>
    <property type="project" value="InterPro"/>
</dbReference>
<gene>
    <name evidence="13" type="ORF">BA92_04670</name>
    <name evidence="12" type="ORF">IE90_10730</name>
</gene>
<dbReference type="Gene3D" id="1.20.1530.20">
    <property type="match status" value="1"/>
</dbReference>
<evidence type="ECO:0000256" key="9">
    <source>
        <dbReference type="ARBA" id="ARBA00023136"/>
    </source>
</evidence>
<evidence type="ECO:0000256" key="1">
    <source>
        <dbReference type="ARBA" id="ARBA00004651"/>
    </source>
</evidence>
<keyword evidence="2" id="KW-0813">Transport</keyword>
<dbReference type="GO" id="GO:0015297">
    <property type="term" value="F:antiporter activity"/>
    <property type="evidence" value="ECO:0007669"/>
    <property type="project" value="UniProtKB-KW"/>
</dbReference>
<keyword evidence="7 10" id="KW-1133">Transmembrane helix</keyword>
<comment type="subcellular location">
    <subcellularLocation>
        <location evidence="1">Cell membrane</location>
        <topology evidence="1">Multi-pass membrane protein</topology>
    </subcellularLocation>
</comment>
<dbReference type="GO" id="GO:0005886">
    <property type="term" value="C:plasma membrane"/>
    <property type="evidence" value="ECO:0007669"/>
    <property type="project" value="UniProtKB-SubCell"/>
</dbReference>
<dbReference type="GO" id="GO:0006813">
    <property type="term" value="P:potassium ion transport"/>
    <property type="evidence" value="ECO:0007669"/>
    <property type="project" value="UniProtKB-KW"/>
</dbReference>
<evidence type="ECO:0000256" key="3">
    <source>
        <dbReference type="ARBA" id="ARBA00022449"/>
    </source>
</evidence>
<organism evidence="13 15">
    <name type="scientific">Sanguibacteroides justesenii</name>
    <dbReference type="NCBI Taxonomy" id="1547597"/>
    <lineage>
        <taxon>Bacteria</taxon>
        <taxon>Pseudomonadati</taxon>
        <taxon>Bacteroidota</taxon>
        <taxon>Bacteroidia</taxon>
        <taxon>Bacteroidales</taxon>
        <taxon>Porphyromonadaceae</taxon>
        <taxon>Sanguibacteroides</taxon>
    </lineage>
</organism>
<dbReference type="NCBIfam" id="NF003715">
    <property type="entry name" value="PRK05326.1-2"/>
    <property type="match status" value="1"/>
</dbReference>
<evidence type="ECO:0000256" key="7">
    <source>
        <dbReference type="ARBA" id="ARBA00022989"/>
    </source>
</evidence>
<evidence type="ECO:0000313" key="12">
    <source>
        <dbReference type="EMBL" id="KIO43588.1"/>
    </source>
</evidence>
<dbReference type="NCBIfam" id="NF003716">
    <property type="entry name" value="PRK05326.1-3"/>
    <property type="match status" value="1"/>
</dbReference>
<dbReference type="InterPro" id="IPR006153">
    <property type="entry name" value="Cation/H_exchanger_TM"/>
</dbReference>
<keyword evidence="3" id="KW-0050">Antiport</keyword>
<feature type="domain" description="RCK C-terminal" evidence="11">
    <location>
        <begin position="408"/>
        <end position="491"/>
    </location>
</feature>
<keyword evidence="6 10" id="KW-0812">Transmembrane</keyword>
<feature type="transmembrane region" description="Helical" evidence="10">
    <location>
        <begin position="197"/>
        <end position="215"/>
    </location>
</feature>
<dbReference type="EMBL" id="JPIT01000031">
    <property type="protein sequence ID" value="KIO43588.1"/>
    <property type="molecule type" value="Genomic_DNA"/>
</dbReference>
<feature type="transmembrane region" description="Helical" evidence="10">
    <location>
        <begin position="367"/>
        <end position="384"/>
    </location>
</feature>
<keyword evidence="8" id="KW-0406">Ion transport</keyword>
<keyword evidence="5" id="KW-0633">Potassium transport</keyword>
<protein>
    <submittedName>
        <fullName evidence="13">Potassium transporter</fullName>
    </submittedName>
</protein>
<dbReference type="PANTHER" id="PTHR32507">
    <property type="entry name" value="NA(+)/H(+) ANTIPORTER 1"/>
    <property type="match status" value="1"/>
</dbReference>
<name>A0A0C3NHZ1_9PORP</name>
<dbReference type="GO" id="GO:0008324">
    <property type="term" value="F:monoatomic cation transmembrane transporter activity"/>
    <property type="evidence" value="ECO:0007669"/>
    <property type="project" value="InterPro"/>
</dbReference>
<keyword evidence="9 10" id="KW-0472">Membrane</keyword>
<dbReference type="Gene3D" id="3.30.70.1450">
    <property type="entry name" value="Regulator of K+ conductance, C-terminal domain"/>
    <property type="match status" value="1"/>
</dbReference>
<evidence type="ECO:0000256" key="2">
    <source>
        <dbReference type="ARBA" id="ARBA00022448"/>
    </source>
</evidence>
<evidence type="ECO:0000256" key="10">
    <source>
        <dbReference type="SAM" id="Phobius"/>
    </source>
</evidence>
<reference evidence="12 14" key="2">
    <citation type="submission" date="2014-07" db="EMBL/GenBank/DDBJ databases">
        <title>Porphyromonadaceae bacterium OUH 334697 = ATCC BAA-2682 = DSM 28341 draft genome.</title>
        <authorList>
            <person name="Sydenham T.V."/>
            <person name="Hasman H."/>
            <person name="Justesen U.S."/>
        </authorList>
    </citation>
    <scope>NUCLEOTIDE SEQUENCE [LARGE SCALE GENOMIC DNA]</scope>
    <source>
        <strain evidence="12 14">OUH 334697</strain>
    </source>
</reference>
<evidence type="ECO:0000256" key="6">
    <source>
        <dbReference type="ARBA" id="ARBA00022692"/>
    </source>
</evidence>
<feature type="transmembrane region" description="Helical" evidence="10">
    <location>
        <begin position="86"/>
        <end position="108"/>
    </location>
</feature>
<feature type="transmembrane region" description="Helical" evidence="10">
    <location>
        <begin position="58"/>
        <end position="74"/>
    </location>
</feature>
<proteinExistence type="predicted"/>
<accession>A0A0C3NHZ1</accession>
<evidence type="ECO:0000256" key="5">
    <source>
        <dbReference type="ARBA" id="ARBA00022538"/>
    </source>
</evidence>
<keyword evidence="4" id="KW-1003">Cell membrane</keyword>
<evidence type="ECO:0000256" key="8">
    <source>
        <dbReference type="ARBA" id="ARBA00023065"/>
    </source>
</evidence>
<evidence type="ECO:0000313" key="14">
    <source>
        <dbReference type="Proteomes" id="UP000031937"/>
    </source>
</evidence>
<evidence type="ECO:0000259" key="11">
    <source>
        <dbReference type="PROSITE" id="PS51202"/>
    </source>
</evidence>
<evidence type="ECO:0000313" key="15">
    <source>
        <dbReference type="Proteomes" id="UP000031980"/>
    </source>
</evidence>
<feature type="transmembrane region" description="Helical" evidence="10">
    <location>
        <begin position="227"/>
        <end position="244"/>
    </location>
</feature>
<keyword evidence="15" id="KW-1185">Reference proteome</keyword>
<dbReference type="InterPro" id="IPR036721">
    <property type="entry name" value="RCK_C_sf"/>
</dbReference>
<dbReference type="InterPro" id="IPR038770">
    <property type="entry name" value="Na+/solute_symporter_sf"/>
</dbReference>
<feature type="transmembrane region" description="Helical" evidence="10">
    <location>
        <begin position="29"/>
        <end position="46"/>
    </location>
</feature>
<feature type="transmembrane region" description="Helical" evidence="10">
    <location>
        <begin position="6"/>
        <end position="22"/>
    </location>
</feature>
<dbReference type="Proteomes" id="UP000031980">
    <property type="component" value="Unassembled WGS sequence"/>
</dbReference>
<dbReference type="AlphaFoldDB" id="A0A0C3NHZ1"/>
<reference evidence="13 15" key="1">
    <citation type="submission" date="2014-07" db="EMBL/GenBank/DDBJ databases">
        <title>Porphyromonadaceae bacterium OUH 308042 = ATCC BAA-2681 = DSM 28342 draft genome.</title>
        <authorList>
            <person name="Sydenham T.V."/>
            <person name="Hasman H."/>
            <person name="Justensen U.S."/>
        </authorList>
    </citation>
    <scope>NUCLEOTIDE SEQUENCE [LARGE SCALE GENOMIC DNA]</scope>
    <source>
        <strain evidence="13 15">OUH 308042</strain>
    </source>
</reference>
<dbReference type="InterPro" id="IPR006037">
    <property type="entry name" value="RCK_C"/>
</dbReference>
<dbReference type="PANTHER" id="PTHR32507:SF7">
    <property type="entry name" value="K(+)_H(+) ANTIPORTER NHAP2"/>
    <property type="match status" value="1"/>
</dbReference>
<dbReference type="PROSITE" id="PS51202">
    <property type="entry name" value="RCK_C"/>
    <property type="match status" value="1"/>
</dbReference>
<feature type="transmembrane region" description="Helical" evidence="10">
    <location>
        <begin position="341"/>
        <end position="361"/>
    </location>
</feature>
<dbReference type="EMBL" id="JPIU01000037">
    <property type="protein sequence ID" value="KIO45752.1"/>
    <property type="molecule type" value="Genomic_DNA"/>
</dbReference>